<dbReference type="InterPro" id="IPR013196">
    <property type="entry name" value="HTH_11"/>
</dbReference>
<dbReference type="Proteomes" id="UP000011135">
    <property type="component" value="Unassembled WGS sequence"/>
</dbReference>
<evidence type="ECO:0000313" key="2">
    <source>
        <dbReference type="EMBL" id="ELR73127.1"/>
    </source>
</evidence>
<dbReference type="OrthoDB" id="1163801at2"/>
<evidence type="ECO:0000313" key="3">
    <source>
        <dbReference type="Proteomes" id="UP000011135"/>
    </source>
</evidence>
<reference evidence="2 3" key="1">
    <citation type="submission" date="2012-12" db="EMBL/GenBank/DDBJ databases">
        <title>Genome assembly of Fulvivirga imtechensis AK7.</title>
        <authorList>
            <person name="Nupur N."/>
            <person name="Khatri I."/>
            <person name="Kumar R."/>
            <person name="Subramanian S."/>
            <person name="Pinnaka A."/>
        </authorList>
    </citation>
    <scope>NUCLEOTIDE SEQUENCE [LARGE SCALE GENOMIC DNA]</scope>
    <source>
        <strain evidence="2 3">AK7</strain>
    </source>
</reference>
<protein>
    <recommendedName>
        <fullName evidence="1">Helix-turn-helix type 11 domain-containing protein</fullName>
    </recommendedName>
</protein>
<keyword evidence="3" id="KW-1185">Reference proteome</keyword>
<name>L8K0Z3_9BACT</name>
<evidence type="ECO:0000259" key="1">
    <source>
        <dbReference type="Pfam" id="PF08279"/>
    </source>
</evidence>
<accession>L8K0Z3</accession>
<dbReference type="eggNOG" id="COG2378">
    <property type="taxonomic scope" value="Bacteria"/>
</dbReference>
<dbReference type="Pfam" id="PF08279">
    <property type="entry name" value="HTH_11"/>
    <property type="match status" value="1"/>
</dbReference>
<dbReference type="EMBL" id="AMZN01000009">
    <property type="protein sequence ID" value="ELR73127.1"/>
    <property type="molecule type" value="Genomic_DNA"/>
</dbReference>
<comment type="caution">
    <text evidence="2">The sequence shown here is derived from an EMBL/GenBank/DDBJ whole genome shotgun (WGS) entry which is preliminary data.</text>
</comment>
<gene>
    <name evidence="2" type="ORF">C900_05762</name>
</gene>
<dbReference type="AlphaFoldDB" id="L8K0Z3"/>
<sequence length="92" mass="10969">MKFEQYLKNIERLDQLIRLKNTGCPDSLASRLHLSRSTLYRYLDLMKSMGAPITYDLFRESFIYEYPVNFAMGFHEVYCPEEHPFCLEANTF</sequence>
<proteinExistence type="predicted"/>
<dbReference type="STRING" id="1237149.C900_05762"/>
<dbReference type="RefSeq" id="WP_009578298.1">
    <property type="nucleotide sequence ID" value="NZ_AMZN01000009.1"/>
</dbReference>
<organism evidence="2 3">
    <name type="scientific">Fulvivirga imtechensis AK7</name>
    <dbReference type="NCBI Taxonomy" id="1237149"/>
    <lineage>
        <taxon>Bacteria</taxon>
        <taxon>Pseudomonadati</taxon>
        <taxon>Bacteroidota</taxon>
        <taxon>Cytophagia</taxon>
        <taxon>Cytophagales</taxon>
        <taxon>Fulvivirgaceae</taxon>
        <taxon>Fulvivirga</taxon>
    </lineage>
</organism>
<feature type="domain" description="Helix-turn-helix type 11" evidence="1">
    <location>
        <begin position="26"/>
        <end position="54"/>
    </location>
</feature>